<dbReference type="InterPro" id="IPR029787">
    <property type="entry name" value="Nucleotide_cyclase"/>
</dbReference>
<dbReference type="EC" id="2.7.7.65" evidence="4"/>
<dbReference type="CDD" id="cd06225">
    <property type="entry name" value="HAMP"/>
    <property type="match status" value="1"/>
</dbReference>
<keyword evidence="4" id="KW-0548">Nucleotidyltransferase</keyword>
<dbReference type="Gene3D" id="3.30.70.270">
    <property type="match status" value="1"/>
</dbReference>
<reference evidence="4 5" key="1">
    <citation type="submission" date="2024-07" db="EMBL/GenBank/DDBJ databases">
        <title>Uliginosibacterium paludis KCTC:42655.</title>
        <authorList>
            <person name="Kim M.K."/>
        </authorList>
    </citation>
    <scope>NUCLEOTIDE SEQUENCE [LARGE SCALE GENOMIC DNA]</scope>
    <source>
        <strain evidence="4 5">KCTC 42655</strain>
    </source>
</reference>
<dbReference type="InterPro" id="IPR052163">
    <property type="entry name" value="DGC-Regulatory_Protein"/>
</dbReference>
<dbReference type="EMBL" id="JBEWLZ010000003">
    <property type="protein sequence ID" value="MET1489649.1"/>
    <property type="molecule type" value="Genomic_DNA"/>
</dbReference>
<sequence>MPNFVVSRSLSTELILRMAMPLGAFALALMLLMGVLAEQRERQFIGNSLNGIAQRTATTLDYQLGERVQDVIQLAWLATTPDYFDSAAARRLFDNKLMRQPAFAWIGFADAQGLLLSASNNQLTGRSVTDWPDFREARHGLHVADLHAEPLLDLHAGSAAHGPDSGRFLGISQGILSEQMALEGVLISKVRWAWIRELVDDLRTGHDGQVGLEIYLIDRHGKVMLVSRDPEVQGSFTLPASSGLLEPGSPRVWQEHAEADGRRYLMTWSAQPPDTSLIGTLGWRVIVRQPAEIALGPVRTLRLQLGVAAGLLTLGILLLAWIQARRISRPLARIAATADAIAHGESRSIPTGSHLEEVDSLARALQQMIDSLLHSERERSQLHHLAHRDTLTGLHNRRALELQMETAAARVGRSGEQFVVFALDLDGFKQVNDTLGHAAGDDLLREVARRLLKAVRREEMLARLGGDEFVVLMMSTPDQLVSHANIVAARILACFEDGIRVDGQTLQVGCSIGAAAGLQGELPETLLPRADEALYEAKRNGRGRLAWWQASS</sequence>
<keyword evidence="1" id="KW-0812">Transmembrane</keyword>
<dbReference type="PANTHER" id="PTHR46663">
    <property type="entry name" value="DIGUANYLATE CYCLASE DGCT-RELATED"/>
    <property type="match status" value="1"/>
</dbReference>
<dbReference type="SUPFAM" id="SSF158472">
    <property type="entry name" value="HAMP domain-like"/>
    <property type="match status" value="1"/>
</dbReference>
<comment type="caution">
    <text evidence="4">The sequence shown here is derived from an EMBL/GenBank/DDBJ whole genome shotgun (WGS) entry which is preliminary data.</text>
</comment>
<proteinExistence type="predicted"/>
<dbReference type="Proteomes" id="UP001548590">
    <property type="component" value="Unassembled WGS sequence"/>
</dbReference>
<gene>
    <name evidence="4" type="ORF">ABVT11_07400</name>
</gene>
<feature type="domain" description="HAMP" evidence="2">
    <location>
        <begin position="325"/>
        <end position="377"/>
    </location>
</feature>
<dbReference type="PROSITE" id="PS50885">
    <property type="entry name" value="HAMP"/>
    <property type="match status" value="1"/>
</dbReference>
<keyword evidence="1" id="KW-1133">Transmembrane helix</keyword>
<keyword evidence="1" id="KW-0472">Membrane</keyword>
<dbReference type="CDD" id="cd01949">
    <property type="entry name" value="GGDEF"/>
    <property type="match status" value="1"/>
</dbReference>
<evidence type="ECO:0000256" key="1">
    <source>
        <dbReference type="SAM" id="Phobius"/>
    </source>
</evidence>
<evidence type="ECO:0000313" key="4">
    <source>
        <dbReference type="EMBL" id="MET1489649.1"/>
    </source>
</evidence>
<feature type="domain" description="GGDEF" evidence="3">
    <location>
        <begin position="416"/>
        <end position="550"/>
    </location>
</feature>
<dbReference type="NCBIfam" id="TIGR00254">
    <property type="entry name" value="GGDEF"/>
    <property type="match status" value="1"/>
</dbReference>
<dbReference type="InterPro" id="IPR000160">
    <property type="entry name" value="GGDEF_dom"/>
</dbReference>
<dbReference type="SMART" id="SM00304">
    <property type="entry name" value="HAMP"/>
    <property type="match status" value="1"/>
</dbReference>
<dbReference type="PROSITE" id="PS50887">
    <property type="entry name" value="GGDEF"/>
    <property type="match status" value="1"/>
</dbReference>
<dbReference type="Pfam" id="PF00672">
    <property type="entry name" value="HAMP"/>
    <property type="match status" value="1"/>
</dbReference>
<dbReference type="InterPro" id="IPR043128">
    <property type="entry name" value="Rev_trsase/Diguanyl_cyclase"/>
</dbReference>
<dbReference type="Gene3D" id="3.30.450.20">
    <property type="entry name" value="PAS domain"/>
    <property type="match status" value="1"/>
</dbReference>
<dbReference type="RefSeq" id="WP_345925092.1">
    <property type="nucleotide sequence ID" value="NZ_JBDIVF010000002.1"/>
</dbReference>
<evidence type="ECO:0000313" key="5">
    <source>
        <dbReference type="Proteomes" id="UP001548590"/>
    </source>
</evidence>
<dbReference type="Gene3D" id="6.10.340.10">
    <property type="match status" value="1"/>
</dbReference>
<dbReference type="SMART" id="SM00267">
    <property type="entry name" value="GGDEF"/>
    <property type="match status" value="1"/>
</dbReference>
<keyword evidence="4" id="KW-0808">Transferase</keyword>
<dbReference type="SUPFAM" id="SSF55073">
    <property type="entry name" value="Nucleotide cyclase"/>
    <property type="match status" value="1"/>
</dbReference>
<feature type="transmembrane region" description="Helical" evidence="1">
    <location>
        <begin position="303"/>
        <end position="322"/>
    </location>
</feature>
<dbReference type="PANTHER" id="PTHR46663:SF2">
    <property type="entry name" value="GGDEF DOMAIN-CONTAINING PROTEIN"/>
    <property type="match status" value="1"/>
</dbReference>
<dbReference type="Pfam" id="PF00990">
    <property type="entry name" value="GGDEF"/>
    <property type="match status" value="1"/>
</dbReference>
<evidence type="ECO:0000259" key="3">
    <source>
        <dbReference type="PROSITE" id="PS50887"/>
    </source>
</evidence>
<keyword evidence="5" id="KW-1185">Reference proteome</keyword>
<accession>A0ABV2CP10</accession>
<dbReference type="GO" id="GO:0052621">
    <property type="term" value="F:diguanylate cyclase activity"/>
    <property type="evidence" value="ECO:0007669"/>
    <property type="project" value="UniProtKB-EC"/>
</dbReference>
<evidence type="ECO:0000259" key="2">
    <source>
        <dbReference type="PROSITE" id="PS50885"/>
    </source>
</evidence>
<organism evidence="4 5">
    <name type="scientific">Uliginosibacterium paludis</name>
    <dbReference type="NCBI Taxonomy" id="1615952"/>
    <lineage>
        <taxon>Bacteria</taxon>
        <taxon>Pseudomonadati</taxon>
        <taxon>Pseudomonadota</taxon>
        <taxon>Betaproteobacteria</taxon>
        <taxon>Rhodocyclales</taxon>
        <taxon>Zoogloeaceae</taxon>
        <taxon>Uliginosibacterium</taxon>
    </lineage>
</organism>
<dbReference type="InterPro" id="IPR003660">
    <property type="entry name" value="HAMP_dom"/>
</dbReference>
<protein>
    <submittedName>
        <fullName evidence="4">Diguanylate cyclase</fullName>
        <ecNumber evidence="4">2.7.7.65</ecNumber>
    </submittedName>
</protein>
<name>A0ABV2CP10_9RHOO</name>